<reference evidence="2 3" key="1">
    <citation type="submission" date="2015-07" db="EMBL/GenBank/DDBJ databases">
        <title>The genome of Eufriesea mexicana.</title>
        <authorList>
            <person name="Pan H."/>
            <person name="Kapheim K."/>
        </authorList>
    </citation>
    <scope>NUCLEOTIDE SEQUENCE [LARGE SCALE GENOMIC DNA]</scope>
    <source>
        <strain evidence="2">0111107269</strain>
        <tissue evidence="2">Whole body</tissue>
    </source>
</reference>
<keyword evidence="1" id="KW-0472">Membrane</keyword>
<accession>A0A310SFT7</accession>
<dbReference type="Proteomes" id="UP000250275">
    <property type="component" value="Unassembled WGS sequence"/>
</dbReference>
<sequence>MSACRRYLLDVAVLLQGTKGKGRNERFVPGLLVDSSESQCNAEFEWHTNVTCNCQSSSPQSTPLADVHEGVEDNSSSHIGTVAGIVLTGIALVGAVLYFRDPDKRACLRSCCNPFSSRRGSGRVQYCRVDTTEEARLLDVDPTQCQTDSDDDLLNA</sequence>
<name>A0A310SFT7_9HYME</name>
<evidence type="ECO:0000313" key="2">
    <source>
        <dbReference type="EMBL" id="OAD52270.1"/>
    </source>
</evidence>
<keyword evidence="3" id="KW-1185">Reference proteome</keyword>
<dbReference type="OrthoDB" id="4504960at2759"/>
<keyword evidence="1" id="KW-0812">Transmembrane</keyword>
<feature type="transmembrane region" description="Helical" evidence="1">
    <location>
        <begin position="79"/>
        <end position="99"/>
    </location>
</feature>
<dbReference type="AlphaFoldDB" id="A0A310SFT7"/>
<organism evidence="2 3">
    <name type="scientific">Eufriesea mexicana</name>
    <dbReference type="NCBI Taxonomy" id="516756"/>
    <lineage>
        <taxon>Eukaryota</taxon>
        <taxon>Metazoa</taxon>
        <taxon>Ecdysozoa</taxon>
        <taxon>Arthropoda</taxon>
        <taxon>Hexapoda</taxon>
        <taxon>Insecta</taxon>
        <taxon>Pterygota</taxon>
        <taxon>Neoptera</taxon>
        <taxon>Endopterygota</taxon>
        <taxon>Hymenoptera</taxon>
        <taxon>Apocrita</taxon>
        <taxon>Aculeata</taxon>
        <taxon>Apoidea</taxon>
        <taxon>Anthophila</taxon>
        <taxon>Apidae</taxon>
        <taxon>Eufriesea</taxon>
    </lineage>
</organism>
<proteinExistence type="predicted"/>
<evidence type="ECO:0000256" key="1">
    <source>
        <dbReference type="SAM" id="Phobius"/>
    </source>
</evidence>
<evidence type="ECO:0000313" key="3">
    <source>
        <dbReference type="Proteomes" id="UP000250275"/>
    </source>
</evidence>
<keyword evidence="1" id="KW-1133">Transmembrane helix</keyword>
<protein>
    <submittedName>
        <fullName evidence="2">Uncharacterized protein</fullName>
    </submittedName>
</protein>
<gene>
    <name evidence="2" type="ORF">WN48_02222</name>
</gene>
<dbReference type="EMBL" id="KQ775195">
    <property type="protein sequence ID" value="OAD52270.1"/>
    <property type="molecule type" value="Genomic_DNA"/>
</dbReference>